<reference evidence="3 5" key="2">
    <citation type="submission" date="2020-07" db="EMBL/GenBank/DDBJ databases">
        <title>Sequencing the genomes of 1000 actinobacteria strains.</title>
        <authorList>
            <person name="Klenk H.-P."/>
        </authorList>
    </citation>
    <scope>NUCLEOTIDE SEQUENCE [LARGE SCALE GENOMIC DNA]</scope>
    <source>
        <strain evidence="3 5">DSM 41455</strain>
    </source>
</reference>
<proteinExistence type="predicted"/>
<keyword evidence="4" id="KW-1185">Reference proteome</keyword>
<accession>A0A7J0C193</accession>
<dbReference type="AlphaFoldDB" id="A0A7J0C193"/>
<dbReference type="RefSeq" id="WP_173310868.1">
    <property type="nucleotide sequence ID" value="NZ_BAAAUE010000017.1"/>
</dbReference>
<reference evidence="2 4" key="1">
    <citation type="submission" date="2020-05" db="EMBL/GenBank/DDBJ databases">
        <title>Whole genome shotgun sequence of Streptomyces fulvorobeus NBRC 15897.</title>
        <authorList>
            <person name="Komaki H."/>
            <person name="Tamura T."/>
        </authorList>
    </citation>
    <scope>NUCLEOTIDE SEQUENCE [LARGE SCALE GENOMIC DNA]</scope>
    <source>
        <strain evidence="2 4">NBRC 15897</strain>
    </source>
</reference>
<evidence type="ECO:0000256" key="1">
    <source>
        <dbReference type="SAM" id="MobiDB-lite"/>
    </source>
</evidence>
<sequence>MLTLLGDKDLVFAGSFGSSAEQQWQVEVLTNDNVTLANPATGKFVGPESRGAGKNPVTSRERR</sequence>
<comment type="caution">
    <text evidence="2">The sequence shown here is derived from an EMBL/GenBank/DDBJ whole genome shotgun (WGS) entry which is preliminary data.</text>
</comment>
<dbReference type="EMBL" id="BLWC01000001">
    <property type="protein sequence ID" value="GFM95744.1"/>
    <property type="molecule type" value="Genomic_DNA"/>
</dbReference>
<evidence type="ECO:0000313" key="2">
    <source>
        <dbReference type="EMBL" id="GFM95744.1"/>
    </source>
</evidence>
<name>A0A7J0C193_9ACTN</name>
<dbReference type="EMBL" id="JACCCF010000001">
    <property type="protein sequence ID" value="NYE39508.1"/>
    <property type="molecule type" value="Genomic_DNA"/>
</dbReference>
<evidence type="ECO:0000313" key="5">
    <source>
        <dbReference type="Proteomes" id="UP000530403"/>
    </source>
</evidence>
<evidence type="ECO:0000313" key="4">
    <source>
        <dbReference type="Proteomes" id="UP000498980"/>
    </source>
</evidence>
<gene>
    <name evidence="3" type="ORF">HEB29_000519</name>
    <name evidence="2" type="ORF">Sfulv_05550</name>
</gene>
<feature type="region of interest" description="Disordered" evidence="1">
    <location>
        <begin position="40"/>
        <end position="63"/>
    </location>
</feature>
<protein>
    <submittedName>
        <fullName evidence="2">Uncharacterized protein</fullName>
    </submittedName>
</protein>
<evidence type="ECO:0000313" key="3">
    <source>
        <dbReference type="EMBL" id="NYE39508.1"/>
    </source>
</evidence>
<organism evidence="2 4">
    <name type="scientific">Streptomyces fulvorobeus</name>
    <dbReference type="NCBI Taxonomy" id="284028"/>
    <lineage>
        <taxon>Bacteria</taxon>
        <taxon>Bacillati</taxon>
        <taxon>Actinomycetota</taxon>
        <taxon>Actinomycetes</taxon>
        <taxon>Kitasatosporales</taxon>
        <taxon>Streptomycetaceae</taxon>
        <taxon>Streptomyces</taxon>
    </lineage>
</organism>
<dbReference type="Proteomes" id="UP000498980">
    <property type="component" value="Unassembled WGS sequence"/>
</dbReference>
<dbReference type="Proteomes" id="UP000530403">
    <property type="component" value="Unassembled WGS sequence"/>
</dbReference>